<sequence length="63" mass="6880">MLNDCNARGNELKNQGILLSLGVDSTNPKWLKVAYIPPEAKDTSKAIYGVIHESQVSSQCEGF</sequence>
<dbReference type="EMBL" id="JRPH02000034">
    <property type="protein sequence ID" value="TLE03088.1"/>
    <property type="molecule type" value="Genomic_DNA"/>
</dbReference>
<reference evidence="1 2" key="1">
    <citation type="journal article" date="2014" name="Genome Announc.">
        <title>Draft genome sequences of eight enterohepatic helicobacter species isolated from both laboratory and wild rodents.</title>
        <authorList>
            <person name="Sheh A."/>
            <person name="Shen Z."/>
            <person name="Fox J.G."/>
        </authorList>
    </citation>
    <scope>NUCLEOTIDE SEQUENCE [LARGE SCALE GENOMIC DNA]</scope>
    <source>
        <strain evidence="1 2">Missouri</strain>
    </source>
</reference>
<protein>
    <submittedName>
        <fullName evidence="1">Uncharacterized protein</fullName>
    </submittedName>
</protein>
<dbReference type="Proteomes" id="UP000029870">
    <property type="component" value="Unassembled WGS sequence"/>
</dbReference>
<proteinExistence type="predicted"/>
<dbReference type="AlphaFoldDB" id="A0A6D2C733"/>
<accession>A0A6D2C733</accession>
<organism evidence="1 2">
    <name type="scientific">Helicobacter bilis</name>
    <dbReference type="NCBI Taxonomy" id="37372"/>
    <lineage>
        <taxon>Bacteria</taxon>
        <taxon>Pseudomonadati</taxon>
        <taxon>Campylobacterota</taxon>
        <taxon>Epsilonproteobacteria</taxon>
        <taxon>Campylobacterales</taxon>
        <taxon>Helicobacteraceae</taxon>
        <taxon>Helicobacter</taxon>
    </lineage>
</organism>
<evidence type="ECO:0000313" key="2">
    <source>
        <dbReference type="Proteomes" id="UP000029870"/>
    </source>
</evidence>
<gene>
    <name evidence="1" type="ORF">LS77_009290</name>
</gene>
<evidence type="ECO:0000313" key="1">
    <source>
        <dbReference type="EMBL" id="TLE03088.1"/>
    </source>
</evidence>
<comment type="caution">
    <text evidence="1">The sequence shown here is derived from an EMBL/GenBank/DDBJ whole genome shotgun (WGS) entry which is preliminary data.</text>
</comment>
<name>A0A6D2C733_9HELI</name>